<dbReference type="CDD" id="cd03692">
    <property type="entry name" value="mtIF2_IVc"/>
    <property type="match status" value="1"/>
</dbReference>
<dbReference type="EMBL" id="BART01025148">
    <property type="protein sequence ID" value="GAG97316.1"/>
    <property type="molecule type" value="Genomic_DNA"/>
</dbReference>
<accession>X1DLM4</accession>
<dbReference type="Gene3D" id="2.40.30.10">
    <property type="entry name" value="Translation factors"/>
    <property type="match status" value="1"/>
</dbReference>
<gene>
    <name evidence="3" type="ORF">S01H4_45204</name>
</gene>
<dbReference type="Pfam" id="PF03144">
    <property type="entry name" value="GTP_EFTU_D2"/>
    <property type="match status" value="1"/>
</dbReference>
<dbReference type="SUPFAM" id="SSF50447">
    <property type="entry name" value="Translation proteins"/>
    <property type="match status" value="1"/>
</dbReference>
<organism evidence="3">
    <name type="scientific">marine sediment metagenome</name>
    <dbReference type="NCBI Taxonomy" id="412755"/>
    <lineage>
        <taxon>unclassified sequences</taxon>
        <taxon>metagenomes</taxon>
        <taxon>ecological metagenomes</taxon>
    </lineage>
</organism>
<dbReference type="GO" id="GO:0003924">
    <property type="term" value="F:GTPase activity"/>
    <property type="evidence" value="ECO:0007669"/>
    <property type="project" value="InterPro"/>
</dbReference>
<dbReference type="InterPro" id="IPR004161">
    <property type="entry name" value="EFTu-like_2"/>
</dbReference>
<dbReference type="InterPro" id="IPR009000">
    <property type="entry name" value="Transl_B-barrel_sf"/>
</dbReference>
<dbReference type="FunFam" id="2.40.30.10:FF:000008">
    <property type="entry name" value="Translation initiation factor IF-2"/>
    <property type="match status" value="1"/>
</dbReference>
<dbReference type="InterPro" id="IPR000178">
    <property type="entry name" value="TF_IF2_bacterial-like"/>
</dbReference>
<reference evidence="3" key="1">
    <citation type="journal article" date="2014" name="Front. Microbiol.">
        <title>High frequency of phylogenetically diverse reductive dehalogenase-homologous genes in deep subseafloor sedimentary metagenomes.</title>
        <authorList>
            <person name="Kawai M."/>
            <person name="Futagami T."/>
            <person name="Toyoda A."/>
            <person name="Takaki Y."/>
            <person name="Nishi S."/>
            <person name="Hori S."/>
            <person name="Arai W."/>
            <person name="Tsubouchi T."/>
            <person name="Morono Y."/>
            <person name="Uchiyama I."/>
            <person name="Ito T."/>
            <person name="Fujiyama A."/>
            <person name="Inagaki F."/>
            <person name="Takami H."/>
        </authorList>
    </citation>
    <scope>NUCLEOTIDE SEQUENCE</scope>
    <source>
        <strain evidence="3">Expedition CK06-06</strain>
    </source>
</reference>
<comment type="caution">
    <text evidence="3">The sequence shown here is derived from an EMBL/GenBank/DDBJ whole genome shotgun (WGS) entry which is preliminary data.</text>
</comment>
<proteinExistence type="predicted"/>
<evidence type="ECO:0000313" key="3">
    <source>
        <dbReference type="EMBL" id="GAG97316.1"/>
    </source>
</evidence>
<dbReference type="AlphaFoldDB" id="X1DLM4"/>
<evidence type="ECO:0000256" key="1">
    <source>
        <dbReference type="ARBA" id="ARBA00004496"/>
    </source>
</evidence>
<dbReference type="GO" id="GO:0005525">
    <property type="term" value="F:GTP binding"/>
    <property type="evidence" value="ECO:0007669"/>
    <property type="project" value="InterPro"/>
</dbReference>
<name>X1DLM4_9ZZZZ</name>
<dbReference type="PROSITE" id="PS01176">
    <property type="entry name" value="IF2"/>
    <property type="match status" value="1"/>
</dbReference>
<feature type="non-terminal residue" evidence="3">
    <location>
        <position position="1"/>
    </location>
</feature>
<sequence>LNQNSCNRSYVTEGKVERGQLVRILRDWVVLYESTISSLRRFKDDAKEVQSGYECGIGIENYNDIKIGDIIECYYLEEIRPELEQ</sequence>
<feature type="domain" description="Translation elongation factor EFTu-like" evidence="2">
    <location>
        <begin position="11"/>
        <end position="71"/>
    </location>
</feature>
<dbReference type="GO" id="GO:0005737">
    <property type="term" value="C:cytoplasm"/>
    <property type="evidence" value="ECO:0007669"/>
    <property type="project" value="UniProtKB-SubCell"/>
</dbReference>
<protein>
    <recommendedName>
        <fullName evidence="2">Translation elongation factor EFTu-like domain-containing protein</fullName>
    </recommendedName>
</protein>
<comment type="subcellular location">
    <subcellularLocation>
        <location evidence="1">Cytoplasm</location>
    </subcellularLocation>
</comment>
<dbReference type="GO" id="GO:0003743">
    <property type="term" value="F:translation initiation factor activity"/>
    <property type="evidence" value="ECO:0007669"/>
    <property type="project" value="InterPro"/>
</dbReference>
<evidence type="ECO:0000259" key="2">
    <source>
        <dbReference type="Pfam" id="PF03144"/>
    </source>
</evidence>